<dbReference type="EMBL" id="FQ790326">
    <property type="protein sequence ID" value="CCD50498.1"/>
    <property type="molecule type" value="Genomic_DNA"/>
</dbReference>
<protein>
    <submittedName>
        <fullName evidence="1">Uncharacterized protein</fullName>
    </submittedName>
</protein>
<dbReference type="AlphaFoldDB" id="G2YFF0"/>
<dbReference type="InParanoid" id="G2YFF0"/>
<evidence type="ECO:0000313" key="2">
    <source>
        <dbReference type="Proteomes" id="UP000008177"/>
    </source>
</evidence>
<dbReference type="Proteomes" id="UP000008177">
    <property type="component" value="Unplaced contigs"/>
</dbReference>
<sequence length="47" mass="5369">MHANLGFIIILKSYNKCTKVRIGIEYLSGSTAHHPNVILYQLELKKL</sequence>
<evidence type="ECO:0000313" key="1">
    <source>
        <dbReference type="EMBL" id="CCD50498.1"/>
    </source>
</evidence>
<accession>G2YFF0</accession>
<dbReference type="HOGENOM" id="CLU_3175308_0_0_1"/>
<reference evidence="2" key="1">
    <citation type="journal article" date="2011" name="PLoS Genet.">
        <title>Genomic analysis of the necrotrophic fungal pathogens Sclerotinia sclerotiorum and Botrytis cinerea.</title>
        <authorList>
            <person name="Amselem J."/>
            <person name="Cuomo C.A."/>
            <person name="van Kan J.A."/>
            <person name="Viaud M."/>
            <person name="Benito E.P."/>
            <person name="Couloux A."/>
            <person name="Coutinho P.M."/>
            <person name="de Vries R.P."/>
            <person name="Dyer P.S."/>
            <person name="Fillinger S."/>
            <person name="Fournier E."/>
            <person name="Gout L."/>
            <person name="Hahn M."/>
            <person name="Kohn L."/>
            <person name="Lapalu N."/>
            <person name="Plummer K.M."/>
            <person name="Pradier J.M."/>
            <person name="Quevillon E."/>
            <person name="Sharon A."/>
            <person name="Simon A."/>
            <person name="ten Have A."/>
            <person name="Tudzynski B."/>
            <person name="Tudzynski P."/>
            <person name="Wincker P."/>
            <person name="Andrew M."/>
            <person name="Anthouard V."/>
            <person name="Beever R.E."/>
            <person name="Beffa R."/>
            <person name="Benoit I."/>
            <person name="Bouzid O."/>
            <person name="Brault B."/>
            <person name="Chen Z."/>
            <person name="Choquer M."/>
            <person name="Collemare J."/>
            <person name="Cotton P."/>
            <person name="Danchin E.G."/>
            <person name="Da Silva C."/>
            <person name="Gautier A."/>
            <person name="Giraud C."/>
            <person name="Giraud T."/>
            <person name="Gonzalez C."/>
            <person name="Grossetete S."/>
            <person name="Guldener U."/>
            <person name="Henrissat B."/>
            <person name="Howlett B.J."/>
            <person name="Kodira C."/>
            <person name="Kretschmer M."/>
            <person name="Lappartient A."/>
            <person name="Leroch M."/>
            <person name="Levis C."/>
            <person name="Mauceli E."/>
            <person name="Neuveglise C."/>
            <person name="Oeser B."/>
            <person name="Pearson M."/>
            <person name="Poulain J."/>
            <person name="Poussereau N."/>
            <person name="Quesneville H."/>
            <person name="Rascle C."/>
            <person name="Schumacher J."/>
            <person name="Segurens B."/>
            <person name="Sexton A."/>
            <person name="Silva E."/>
            <person name="Sirven C."/>
            <person name="Soanes D.M."/>
            <person name="Talbot N.J."/>
            <person name="Templeton M."/>
            <person name="Yandava C."/>
            <person name="Yarden O."/>
            <person name="Zeng Q."/>
            <person name="Rollins J.A."/>
            <person name="Lebrun M.H."/>
            <person name="Dickman M."/>
        </authorList>
    </citation>
    <scope>NUCLEOTIDE SEQUENCE [LARGE SCALE GENOMIC DNA]</scope>
    <source>
        <strain evidence="2">T4</strain>
    </source>
</reference>
<proteinExistence type="predicted"/>
<organism evidence="1 2">
    <name type="scientific">Botryotinia fuckeliana (strain T4)</name>
    <name type="common">Noble rot fungus</name>
    <name type="synonym">Botrytis cinerea</name>
    <dbReference type="NCBI Taxonomy" id="999810"/>
    <lineage>
        <taxon>Eukaryota</taxon>
        <taxon>Fungi</taxon>
        <taxon>Dikarya</taxon>
        <taxon>Ascomycota</taxon>
        <taxon>Pezizomycotina</taxon>
        <taxon>Leotiomycetes</taxon>
        <taxon>Helotiales</taxon>
        <taxon>Sclerotiniaceae</taxon>
        <taxon>Botrytis</taxon>
    </lineage>
</organism>
<name>G2YFF0_BOTF4</name>
<gene>
    <name evidence="1" type="ORF">BofuT4_uP088970.1</name>
</gene>